<protein>
    <submittedName>
        <fullName evidence="2">Uncharacterized protein</fullName>
    </submittedName>
</protein>
<dbReference type="RefSeq" id="WP_167367630.1">
    <property type="nucleotide sequence ID" value="NZ_FOTK01000001.1"/>
</dbReference>
<accession>A0A1I4FCH5</accession>
<keyword evidence="1" id="KW-1133">Transmembrane helix</keyword>
<feature type="transmembrane region" description="Helical" evidence="1">
    <location>
        <begin position="33"/>
        <end position="53"/>
    </location>
</feature>
<keyword evidence="1" id="KW-0812">Transmembrane</keyword>
<dbReference type="Proteomes" id="UP000199048">
    <property type="component" value="Unassembled WGS sequence"/>
</dbReference>
<keyword evidence="1" id="KW-0472">Membrane</keyword>
<sequence length="54" mass="5649">MAIGIGFGREETLRPGVSRPLRFTAPPAFHAPALWLAAAVPAVATLLLIARLAV</sequence>
<evidence type="ECO:0000313" key="2">
    <source>
        <dbReference type="EMBL" id="SFL15584.1"/>
    </source>
</evidence>
<evidence type="ECO:0000313" key="3">
    <source>
        <dbReference type="Proteomes" id="UP000199048"/>
    </source>
</evidence>
<gene>
    <name evidence="2" type="ORF">SAMN05192568_1001240</name>
</gene>
<name>A0A1I4FCH5_9HYPH</name>
<organism evidence="2 3">
    <name type="scientific">Methylobacterium pseudosasicola</name>
    <dbReference type="NCBI Taxonomy" id="582667"/>
    <lineage>
        <taxon>Bacteria</taxon>
        <taxon>Pseudomonadati</taxon>
        <taxon>Pseudomonadota</taxon>
        <taxon>Alphaproteobacteria</taxon>
        <taxon>Hyphomicrobiales</taxon>
        <taxon>Methylobacteriaceae</taxon>
        <taxon>Methylobacterium</taxon>
    </lineage>
</organism>
<reference evidence="3" key="1">
    <citation type="submission" date="2016-10" db="EMBL/GenBank/DDBJ databases">
        <authorList>
            <person name="Varghese N."/>
            <person name="Submissions S."/>
        </authorList>
    </citation>
    <scope>NUCLEOTIDE SEQUENCE [LARGE SCALE GENOMIC DNA]</scope>
    <source>
        <strain evidence="3">BL36</strain>
    </source>
</reference>
<dbReference type="AlphaFoldDB" id="A0A1I4FCH5"/>
<keyword evidence="3" id="KW-1185">Reference proteome</keyword>
<proteinExistence type="predicted"/>
<evidence type="ECO:0000256" key="1">
    <source>
        <dbReference type="SAM" id="Phobius"/>
    </source>
</evidence>
<dbReference type="EMBL" id="FOTK01000001">
    <property type="protein sequence ID" value="SFL15584.1"/>
    <property type="molecule type" value="Genomic_DNA"/>
</dbReference>